<reference evidence="1 2" key="1">
    <citation type="journal article" date="2010" name="J. Bacteriol.">
        <title>Short-term signatures of evolutionary change in the Salmonella enterica serovar typhimurium 14028 genome.</title>
        <authorList>
            <person name="Jarvik T."/>
            <person name="Smillie C."/>
            <person name="Groisman E.A."/>
            <person name="Ochman H."/>
        </authorList>
    </citation>
    <scope>NUCLEOTIDE SEQUENCE [LARGE SCALE GENOMIC DNA]</scope>
    <source>
        <strain evidence="2">14028s / SGSC 2262</strain>
    </source>
</reference>
<dbReference type="EMBL" id="CP001363">
    <property type="protein sequence ID" value="ACY89239.1"/>
    <property type="molecule type" value="Genomic_DNA"/>
</dbReference>
<evidence type="ECO:0000313" key="1">
    <source>
        <dbReference type="EMBL" id="ACY89239.1"/>
    </source>
</evidence>
<protein>
    <submittedName>
        <fullName evidence="1">Uncharacterized protein</fullName>
    </submittedName>
</protein>
<organism evidence="1 2">
    <name type="scientific">Salmonella typhimurium (strain 14028s / SGSC 2262)</name>
    <dbReference type="NCBI Taxonomy" id="588858"/>
    <lineage>
        <taxon>Bacteria</taxon>
        <taxon>Pseudomonadati</taxon>
        <taxon>Pseudomonadota</taxon>
        <taxon>Gammaproteobacteria</taxon>
        <taxon>Enterobacterales</taxon>
        <taxon>Enterobacteriaceae</taxon>
        <taxon>Salmonella</taxon>
    </lineage>
</organism>
<keyword evidence="2" id="KW-1185">Reference proteome</keyword>
<dbReference type="KEGG" id="seo:STM14_2798"/>
<accession>A0A0F6B3Z8</accession>
<dbReference type="HOGENOM" id="CLU_3276318_0_0_6"/>
<name>A0A0F6B3Z8_SALT1</name>
<dbReference type="AlphaFoldDB" id="A0A0F6B3Z8"/>
<sequence>MLLTLCYMPLLLFYATAYWLTLINQSASPFSAKIQNNPTRI</sequence>
<gene>
    <name evidence="1" type="ordered locus">STM14_2798</name>
</gene>
<dbReference type="Proteomes" id="UP000002695">
    <property type="component" value="Chromosome"/>
</dbReference>
<evidence type="ECO:0000313" key="2">
    <source>
        <dbReference type="Proteomes" id="UP000002695"/>
    </source>
</evidence>
<proteinExistence type="predicted"/>